<comment type="caution">
    <text evidence="1">The sequence shown here is derived from an EMBL/GenBank/DDBJ whole genome shotgun (WGS) entry which is preliminary data.</text>
</comment>
<evidence type="ECO:0000313" key="1">
    <source>
        <dbReference type="EMBL" id="KAF7505472.1"/>
    </source>
</evidence>
<accession>A0A8H7AD06</accession>
<keyword evidence="2" id="KW-1185">Reference proteome</keyword>
<dbReference type="EMBL" id="JAACFV010000108">
    <property type="protein sequence ID" value="KAF7505472.1"/>
    <property type="molecule type" value="Genomic_DNA"/>
</dbReference>
<gene>
    <name evidence="1" type="ORF">GJ744_000719</name>
</gene>
<sequence>MQPSTDASGHRAPQPYQSLVFRSRLGSLNTRLGHQGEHVSRHATYTSIFNIGALLAVPLSGTVKTASAKLRHCSSVNKPLPRRTFEYLGDV</sequence>
<dbReference type="Proteomes" id="UP000606974">
    <property type="component" value="Unassembled WGS sequence"/>
</dbReference>
<proteinExistence type="predicted"/>
<reference evidence="1" key="1">
    <citation type="submission" date="2020-02" db="EMBL/GenBank/DDBJ databases">
        <authorList>
            <person name="Palmer J.M."/>
        </authorList>
    </citation>
    <scope>NUCLEOTIDE SEQUENCE</scope>
    <source>
        <strain evidence="1">EPUS1.4</strain>
        <tissue evidence="1">Thallus</tissue>
    </source>
</reference>
<dbReference type="AlphaFoldDB" id="A0A8H7AD06"/>
<protein>
    <submittedName>
        <fullName evidence="1">Uncharacterized protein</fullName>
    </submittedName>
</protein>
<evidence type="ECO:0000313" key="2">
    <source>
        <dbReference type="Proteomes" id="UP000606974"/>
    </source>
</evidence>
<name>A0A8H7AD06_9EURO</name>
<organism evidence="1 2">
    <name type="scientific">Endocarpon pusillum</name>
    <dbReference type="NCBI Taxonomy" id="364733"/>
    <lineage>
        <taxon>Eukaryota</taxon>
        <taxon>Fungi</taxon>
        <taxon>Dikarya</taxon>
        <taxon>Ascomycota</taxon>
        <taxon>Pezizomycotina</taxon>
        <taxon>Eurotiomycetes</taxon>
        <taxon>Chaetothyriomycetidae</taxon>
        <taxon>Verrucariales</taxon>
        <taxon>Verrucariaceae</taxon>
        <taxon>Endocarpon</taxon>
    </lineage>
</organism>